<dbReference type="RefSeq" id="WP_213349480.1">
    <property type="nucleotide sequence ID" value="NZ_JAEDAM010000050.1"/>
</dbReference>
<reference evidence="2 3" key="1">
    <citation type="journal article" date="2021" name="Nat. Commun.">
        <title>Reductive evolution and unique predatory mode in the CPR bacterium Vampirococcus lugosii.</title>
        <authorList>
            <person name="Moreira D."/>
            <person name="Zivanovic Y."/>
            <person name="Lopez-Archilla A.I."/>
            <person name="Iniesto M."/>
            <person name="Lopez-Garcia P."/>
        </authorList>
    </citation>
    <scope>NUCLEOTIDE SEQUENCE [LARGE SCALE GENOMIC DNA]</scope>
    <source>
        <strain evidence="2">Chiprana</strain>
    </source>
</reference>
<dbReference type="EMBL" id="JAEDAM010000050">
    <property type="protein sequence ID" value="MBS8122184.1"/>
    <property type="molecule type" value="Genomic_DNA"/>
</dbReference>
<evidence type="ECO:0000313" key="3">
    <source>
        <dbReference type="Proteomes" id="UP000680365"/>
    </source>
</evidence>
<gene>
    <name evidence="2" type="ORF">VAMP_152n7</name>
</gene>
<name>A0ABS5QMI7_9BACT</name>
<dbReference type="Proteomes" id="UP000680365">
    <property type="component" value="Unassembled WGS sequence"/>
</dbReference>
<feature type="region of interest" description="Disordered" evidence="1">
    <location>
        <begin position="1"/>
        <end position="21"/>
    </location>
</feature>
<comment type="caution">
    <text evidence="2">The sequence shown here is derived from an EMBL/GenBank/DDBJ whole genome shotgun (WGS) entry which is preliminary data.</text>
</comment>
<proteinExistence type="predicted"/>
<protein>
    <submittedName>
        <fullName evidence="2">Uncharacterized protein</fullName>
    </submittedName>
</protein>
<sequence>MARTNKKGIAAKKAQLAKQAGRLKGQKRFNYPKRNLSIELAKELSVVGAKMNPAGREYNWFLRGRKICWETGLRVDPDGYRLVRLPSGGLEFVEVPVSGWVRKKLRKR</sequence>
<evidence type="ECO:0000313" key="2">
    <source>
        <dbReference type="EMBL" id="MBS8122184.1"/>
    </source>
</evidence>
<feature type="compositionally biased region" description="Basic residues" evidence="1">
    <location>
        <begin position="1"/>
        <end position="10"/>
    </location>
</feature>
<accession>A0ABS5QMI7</accession>
<evidence type="ECO:0000256" key="1">
    <source>
        <dbReference type="SAM" id="MobiDB-lite"/>
    </source>
</evidence>
<feature type="compositionally biased region" description="Low complexity" evidence="1">
    <location>
        <begin position="11"/>
        <end position="21"/>
    </location>
</feature>
<organism evidence="2 3">
    <name type="scientific">Candidatus Vampirococcus lugosii</name>
    <dbReference type="NCBI Taxonomy" id="2789015"/>
    <lineage>
        <taxon>Bacteria</taxon>
        <taxon>Candidatus Absconditibacteriota</taxon>
        <taxon>Vampirococcus</taxon>
    </lineage>
</organism>
<keyword evidence="3" id="KW-1185">Reference proteome</keyword>